<dbReference type="Proteomes" id="UP001516400">
    <property type="component" value="Unassembled WGS sequence"/>
</dbReference>
<keyword evidence="2" id="KW-1185">Reference proteome</keyword>
<proteinExistence type="predicted"/>
<dbReference type="AlphaFoldDB" id="A0ABD2MMD8"/>
<accession>A0ABD2MMD8</accession>
<sequence length="130" mass="15343">MVDINNTNNIENRNTGGFQEGELELNQMSEKVRCLFNRKKREMCVHCGLQQIEKLFLKLCERVILYGLIGFYKLRQCFSDNTKLNVKICVSITQELQQVVFIFHRNYNMTNCELSNCFFSYMNAISYNLT</sequence>
<reference evidence="1 2" key="1">
    <citation type="journal article" date="2021" name="BMC Biol.">
        <title>Horizontally acquired antibacterial genes associated with adaptive radiation of ladybird beetles.</title>
        <authorList>
            <person name="Li H.S."/>
            <person name="Tang X.F."/>
            <person name="Huang Y.H."/>
            <person name="Xu Z.Y."/>
            <person name="Chen M.L."/>
            <person name="Du X.Y."/>
            <person name="Qiu B.Y."/>
            <person name="Chen P.T."/>
            <person name="Zhang W."/>
            <person name="Slipinski A."/>
            <person name="Escalona H.E."/>
            <person name="Waterhouse R.M."/>
            <person name="Zwick A."/>
            <person name="Pang H."/>
        </authorList>
    </citation>
    <scope>NUCLEOTIDE SEQUENCE [LARGE SCALE GENOMIC DNA]</scope>
    <source>
        <strain evidence="1">SYSU2018</strain>
    </source>
</reference>
<comment type="caution">
    <text evidence="1">The sequence shown here is derived from an EMBL/GenBank/DDBJ whole genome shotgun (WGS) entry which is preliminary data.</text>
</comment>
<dbReference type="EMBL" id="JABFTP020000001">
    <property type="protein sequence ID" value="KAL3267571.1"/>
    <property type="molecule type" value="Genomic_DNA"/>
</dbReference>
<evidence type="ECO:0000313" key="1">
    <source>
        <dbReference type="EMBL" id="KAL3267571.1"/>
    </source>
</evidence>
<gene>
    <name evidence="1" type="ORF">HHI36_011689</name>
</gene>
<name>A0ABD2MMD8_9CUCU</name>
<organism evidence="1 2">
    <name type="scientific">Cryptolaemus montrouzieri</name>
    <dbReference type="NCBI Taxonomy" id="559131"/>
    <lineage>
        <taxon>Eukaryota</taxon>
        <taxon>Metazoa</taxon>
        <taxon>Ecdysozoa</taxon>
        <taxon>Arthropoda</taxon>
        <taxon>Hexapoda</taxon>
        <taxon>Insecta</taxon>
        <taxon>Pterygota</taxon>
        <taxon>Neoptera</taxon>
        <taxon>Endopterygota</taxon>
        <taxon>Coleoptera</taxon>
        <taxon>Polyphaga</taxon>
        <taxon>Cucujiformia</taxon>
        <taxon>Coccinelloidea</taxon>
        <taxon>Coccinellidae</taxon>
        <taxon>Scymninae</taxon>
        <taxon>Scymnini</taxon>
        <taxon>Cryptolaemus</taxon>
    </lineage>
</organism>
<evidence type="ECO:0000313" key="2">
    <source>
        <dbReference type="Proteomes" id="UP001516400"/>
    </source>
</evidence>
<protein>
    <submittedName>
        <fullName evidence="1">Uncharacterized protein</fullName>
    </submittedName>
</protein>